<keyword evidence="16" id="KW-1185">Reference proteome</keyword>
<dbReference type="PANTHER" id="PTHR12989">
    <property type="entry name" value="ALPHA-1,2-GLUCOSYLTRANSFERASE ALG10"/>
    <property type="match status" value="1"/>
</dbReference>
<evidence type="ECO:0000256" key="2">
    <source>
        <dbReference type="ARBA" id="ARBA00004922"/>
    </source>
</evidence>
<dbReference type="AlphaFoldDB" id="A0A2V3IRU8"/>
<keyword evidence="11 14" id="KW-0472">Membrane</keyword>
<evidence type="ECO:0000256" key="6">
    <source>
        <dbReference type="ARBA" id="ARBA00022676"/>
    </source>
</evidence>
<protein>
    <recommendedName>
        <fullName evidence="5">Dol-P-Glc:Glc(2)Man(9)GlcNAc(2)-PP-Dol alpha-1,2-glucosyltransferase</fullName>
        <ecNumber evidence="4">2.4.1.256</ecNumber>
    </recommendedName>
</protein>
<comment type="pathway">
    <text evidence="2">Protein modification; protein glycosylation.</text>
</comment>
<keyword evidence="6" id="KW-0328">Glycosyltransferase</keyword>
<evidence type="ECO:0000313" key="15">
    <source>
        <dbReference type="EMBL" id="PXF44845.1"/>
    </source>
</evidence>
<feature type="transmembrane region" description="Helical" evidence="14">
    <location>
        <begin position="264"/>
        <end position="285"/>
    </location>
</feature>
<evidence type="ECO:0000256" key="5">
    <source>
        <dbReference type="ARBA" id="ARBA00018512"/>
    </source>
</evidence>
<dbReference type="GO" id="GO:0006488">
    <property type="term" value="P:dolichol-linked oligosaccharide biosynthetic process"/>
    <property type="evidence" value="ECO:0007669"/>
    <property type="project" value="InterPro"/>
</dbReference>
<comment type="catalytic activity">
    <reaction evidence="13">
        <text>an alpha-D-Glc-(1-&gt;3)-alpha-D-Glc-(1-&gt;3)-alpha-D-Man-(1-&gt;2)-alpha-D-Man-(1-&gt;2)-alpha-D-Man-(1-&gt;3)-[alpha-D-Man-(1-&gt;2)-alpha-D-Man-(1-&gt;3)-[alpha-D-Man-(1-&gt;2)-alpha-D-Man-(1-&gt;6)]-alpha-D-Man-(1-&gt;6)]-beta-D-Man-(1-&gt;4)-beta-D-GlcNAc-(1-&gt;4)-alpha-D-GlcNAc-diphospho-di-trans,poly-cis-dolichol + a di-trans,poly-cis-dolichyl beta-D-glucosyl phosphate = a alpha-D-Glc-(1-&gt;2)-alpha-D-Glc-(1-&gt;3)-alpha-D-Glc-(1-&gt;3)-alpha-D-Man-(1-&gt;2)-alpha-D-Man-(1-&gt;2)-alpha-D-Man-(1-&gt;3)-[alpha-D-Man-(1-&gt;2)-alpha-D-Man-(1-&gt;3)-[alpha-D-Man-(1-&gt;2)-alpha-D-Man-(1-&gt;6)]-alpha-D-Man-(1-&gt;6)]-beta-D-Man-(1-&gt;4)-beta-D-GlcNAc-(1-&gt;4)-alpha-D-GlcNAc-diphospho-di-trans,poly-cis-dolichol + a di-trans,poly-cis-dolichyl phosphate + H(+)</text>
        <dbReference type="Rhea" id="RHEA:29543"/>
        <dbReference type="Rhea" id="RHEA-COMP:19498"/>
        <dbReference type="Rhea" id="RHEA-COMP:19502"/>
        <dbReference type="Rhea" id="RHEA-COMP:19512"/>
        <dbReference type="Rhea" id="RHEA-COMP:19522"/>
        <dbReference type="ChEBI" id="CHEBI:15378"/>
        <dbReference type="ChEBI" id="CHEBI:57525"/>
        <dbReference type="ChEBI" id="CHEBI:57683"/>
        <dbReference type="ChEBI" id="CHEBI:132522"/>
        <dbReference type="ChEBI" id="CHEBI:132523"/>
        <dbReference type="EC" id="2.4.1.256"/>
    </reaction>
    <physiologicalReaction direction="left-to-right" evidence="13">
        <dbReference type="Rhea" id="RHEA:29544"/>
    </physiologicalReaction>
</comment>
<feature type="transmembrane region" description="Helical" evidence="14">
    <location>
        <begin position="437"/>
        <end position="457"/>
    </location>
</feature>
<evidence type="ECO:0000256" key="8">
    <source>
        <dbReference type="ARBA" id="ARBA00022692"/>
    </source>
</evidence>
<evidence type="ECO:0000256" key="14">
    <source>
        <dbReference type="SAM" id="Phobius"/>
    </source>
</evidence>
<dbReference type="Pfam" id="PF04922">
    <property type="entry name" value="DIE2_ALG10"/>
    <property type="match status" value="1"/>
</dbReference>
<evidence type="ECO:0000256" key="4">
    <source>
        <dbReference type="ARBA" id="ARBA00011967"/>
    </source>
</evidence>
<proteinExistence type="inferred from homology"/>
<dbReference type="EMBL" id="NBIV01000080">
    <property type="protein sequence ID" value="PXF44845.1"/>
    <property type="molecule type" value="Genomic_DNA"/>
</dbReference>
<dbReference type="GO" id="GO:0106073">
    <property type="term" value="F:dolichyl pyrophosphate Glc2Man9GlcNAc2 alpha-1,2-glucosyltransferase activity"/>
    <property type="evidence" value="ECO:0007669"/>
    <property type="project" value="UniProtKB-EC"/>
</dbReference>
<dbReference type="PANTHER" id="PTHR12989:SF10">
    <property type="entry name" value="DOL-P-GLC:GLC(2)MAN(9)GLCNAC(2)-PP-DOL ALPHA-1,2-GLUCOSYLTRANSFERASE-RELATED"/>
    <property type="match status" value="1"/>
</dbReference>
<evidence type="ECO:0000313" key="16">
    <source>
        <dbReference type="Proteomes" id="UP000247409"/>
    </source>
</evidence>
<evidence type="ECO:0000256" key="13">
    <source>
        <dbReference type="ARBA" id="ARBA00048064"/>
    </source>
</evidence>
<dbReference type="Proteomes" id="UP000247409">
    <property type="component" value="Unassembled WGS sequence"/>
</dbReference>
<dbReference type="GO" id="GO:0005789">
    <property type="term" value="C:endoplasmic reticulum membrane"/>
    <property type="evidence" value="ECO:0007669"/>
    <property type="project" value="UniProtKB-SubCell"/>
</dbReference>
<evidence type="ECO:0000256" key="11">
    <source>
        <dbReference type="ARBA" id="ARBA00023136"/>
    </source>
</evidence>
<organism evidence="15 16">
    <name type="scientific">Gracilariopsis chorda</name>
    <dbReference type="NCBI Taxonomy" id="448386"/>
    <lineage>
        <taxon>Eukaryota</taxon>
        <taxon>Rhodophyta</taxon>
        <taxon>Florideophyceae</taxon>
        <taxon>Rhodymeniophycidae</taxon>
        <taxon>Gracilariales</taxon>
        <taxon>Gracilariaceae</taxon>
        <taxon>Gracilariopsis</taxon>
    </lineage>
</organism>
<comment type="function">
    <text evidence="12">Dol-P-Glc:Glc(2)Man(9)GlcNAc(2)-PP-Dol alpha-1,2-glucosyltransferase that operates in the biosynthetic pathway of dolichol-linked oligosaccharides, the glycan precursors employed in protein asparagine (N)-glycosylation. The assembly of dolichol-linked oligosaccharides begins on the cytosolic side of the endoplasmic reticulum membrane and finishes in its lumen. The sequential addition of sugars to dolichol pyrophosphate produces dolichol-linked oligosaccharides containing fourteen sugars, including two GlcNAcs, nine mannoses and three glucoses. Once assembled, the oligosaccharide is transferred from the lipid to nascent proteins by oligosaccharyltransferases. In the lumen of the endoplasmic reticulum, adds the third and last glucose residue from dolichyl phosphate glucose (Dol-P-Glc) onto the lipid-linked oligosaccharide intermediate Glc(2)Man(9)GlcNAc(2)-PP-Dol to produce Glc(3)Man(9)GlcNAc(2)-PP-Dol.</text>
</comment>
<feature type="transmembrane region" description="Helical" evidence="14">
    <location>
        <begin position="6"/>
        <end position="24"/>
    </location>
</feature>
<comment type="similarity">
    <text evidence="3">Belongs to the ALG10 glucosyltransferase family.</text>
</comment>
<feature type="transmembrane region" description="Helical" evidence="14">
    <location>
        <begin position="297"/>
        <end position="318"/>
    </location>
</feature>
<evidence type="ECO:0000256" key="3">
    <source>
        <dbReference type="ARBA" id="ARBA00010600"/>
    </source>
</evidence>
<keyword evidence="8 14" id="KW-0812">Transmembrane</keyword>
<keyword evidence="9" id="KW-0256">Endoplasmic reticulum</keyword>
<dbReference type="STRING" id="448386.A0A2V3IRU8"/>
<evidence type="ECO:0000256" key="9">
    <source>
        <dbReference type="ARBA" id="ARBA00022824"/>
    </source>
</evidence>
<evidence type="ECO:0000256" key="7">
    <source>
        <dbReference type="ARBA" id="ARBA00022679"/>
    </source>
</evidence>
<comment type="caution">
    <text evidence="15">The sequence shown here is derived from an EMBL/GenBank/DDBJ whole genome shotgun (WGS) entry which is preliminary data.</text>
</comment>
<sequence>MPPSSLILPSAAALLLVCHVWFYIRQPEPYMDELFHVPQAKEFCNAMSQKRIPFYDPSITTPPGLYLPNFLLTLFTQNTTFCGTQWLRSTSAVMSFLTLILIRNLLCTLYQQYRDESSREGKVNDPIDQHTVALLAFVIWLHPVNVFYANLYYTDTTSLFWIVLLWTVILKSNSFASAFLGVMASLSRQTNMVWHAYIVFDTFLNKEPLPNTLRPHNALLYFRKMMKANPWHIFAGVGYVLFIVTNGGVAIGDKSHHEVALHQAMFAYFLAFHGSAFGLIQLSAFRDLLKTIRQLVCTFKLITTYWCVCAVLTAMVLATGEHAHPFILADNRHFTFYVYRRWLLRSPWHRLCLVPVYGWFLMNPFLERIMPDGTPEESEDNRCEWDSLLLSDLALLGCSYVTLVSSALLEPRYFTVPSILFSIRRCARLKTKLSKRVLWIISLGLVVLNISFVYVFAELPFQRQVDNHMPRDLSPGRFMF</sequence>
<evidence type="ECO:0000256" key="10">
    <source>
        <dbReference type="ARBA" id="ARBA00022989"/>
    </source>
</evidence>
<comment type="subcellular location">
    <subcellularLocation>
        <location evidence="1">Endoplasmic reticulum membrane</location>
        <topology evidence="1">Multi-pass membrane protein</topology>
    </subcellularLocation>
</comment>
<feature type="transmembrane region" description="Helical" evidence="14">
    <location>
        <begin position="231"/>
        <end position="252"/>
    </location>
</feature>
<accession>A0A2V3IRU8</accession>
<feature type="transmembrane region" description="Helical" evidence="14">
    <location>
        <begin position="387"/>
        <end position="409"/>
    </location>
</feature>
<name>A0A2V3IRU8_9FLOR</name>
<reference evidence="15 16" key="1">
    <citation type="journal article" date="2018" name="Mol. Biol. Evol.">
        <title>Analysis of the draft genome of the red seaweed Gracilariopsis chorda provides insights into genome size evolution in Rhodophyta.</title>
        <authorList>
            <person name="Lee J."/>
            <person name="Yang E.C."/>
            <person name="Graf L."/>
            <person name="Yang J.H."/>
            <person name="Qiu H."/>
            <person name="Zel Zion U."/>
            <person name="Chan C.X."/>
            <person name="Stephens T.G."/>
            <person name="Weber A.P.M."/>
            <person name="Boo G.H."/>
            <person name="Boo S.M."/>
            <person name="Kim K.M."/>
            <person name="Shin Y."/>
            <person name="Jung M."/>
            <person name="Lee S.J."/>
            <person name="Yim H.S."/>
            <person name="Lee J.H."/>
            <person name="Bhattacharya D."/>
            <person name="Yoon H.S."/>
        </authorList>
    </citation>
    <scope>NUCLEOTIDE SEQUENCE [LARGE SCALE GENOMIC DNA]</scope>
    <source>
        <strain evidence="15 16">SKKU-2015</strain>
        <tissue evidence="15">Whole body</tissue>
    </source>
</reference>
<dbReference type="InterPro" id="IPR016900">
    <property type="entry name" value="Alg10"/>
</dbReference>
<dbReference type="OrthoDB" id="4769at2759"/>
<gene>
    <name evidence="15" type="ORF">BWQ96_05428</name>
</gene>
<feature type="transmembrane region" description="Helical" evidence="14">
    <location>
        <begin position="159"/>
        <end position="182"/>
    </location>
</feature>
<dbReference type="EC" id="2.4.1.256" evidence="4"/>
<evidence type="ECO:0000256" key="1">
    <source>
        <dbReference type="ARBA" id="ARBA00004477"/>
    </source>
</evidence>
<keyword evidence="7 15" id="KW-0808">Transferase</keyword>
<feature type="transmembrane region" description="Helical" evidence="14">
    <location>
        <begin position="131"/>
        <end position="153"/>
    </location>
</feature>
<keyword evidence="10 14" id="KW-1133">Transmembrane helix</keyword>
<evidence type="ECO:0000256" key="12">
    <source>
        <dbReference type="ARBA" id="ARBA00044727"/>
    </source>
</evidence>